<dbReference type="OrthoDB" id="9776534at2"/>
<evidence type="ECO:0000256" key="5">
    <source>
        <dbReference type="ARBA" id="ARBA00023284"/>
    </source>
</evidence>
<dbReference type="CDD" id="cd00498">
    <property type="entry name" value="Hsp33"/>
    <property type="match status" value="1"/>
</dbReference>
<evidence type="ECO:0000313" key="7">
    <source>
        <dbReference type="EMBL" id="KRL37754.1"/>
    </source>
</evidence>
<dbReference type="GO" id="GO:0051082">
    <property type="term" value="F:unfolded protein binding"/>
    <property type="evidence" value="ECO:0007669"/>
    <property type="project" value="UniProtKB-UniRule"/>
</dbReference>
<feature type="disulfide bond" description="Redox-active" evidence="6">
    <location>
        <begin position="271"/>
        <end position="274"/>
    </location>
</feature>
<dbReference type="GO" id="GO:0005737">
    <property type="term" value="C:cytoplasm"/>
    <property type="evidence" value="ECO:0007669"/>
    <property type="project" value="UniProtKB-SubCell"/>
</dbReference>
<evidence type="ECO:0000313" key="8">
    <source>
        <dbReference type="Proteomes" id="UP000051155"/>
    </source>
</evidence>
<dbReference type="HAMAP" id="MF_00117">
    <property type="entry name" value="HslO"/>
    <property type="match status" value="1"/>
</dbReference>
<comment type="similarity">
    <text evidence="6">Belongs to the HSP33 family.</text>
</comment>
<dbReference type="InterPro" id="IPR000397">
    <property type="entry name" value="Heat_shock_Hsp33"/>
</dbReference>
<keyword evidence="4 6" id="KW-0143">Chaperone</keyword>
<reference evidence="7 8" key="1">
    <citation type="journal article" date="2015" name="Genome Announc.">
        <title>Expanding the biotechnology potential of lactobacilli through comparative genomics of 213 strains and associated genera.</title>
        <authorList>
            <person name="Sun Z."/>
            <person name="Harris H.M."/>
            <person name="McCann A."/>
            <person name="Guo C."/>
            <person name="Argimon S."/>
            <person name="Zhang W."/>
            <person name="Yang X."/>
            <person name="Jeffery I.B."/>
            <person name="Cooney J.C."/>
            <person name="Kagawa T.F."/>
            <person name="Liu W."/>
            <person name="Song Y."/>
            <person name="Salvetti E."/>
            <person name="Wrobel A."/>
            <person name="Rasinkangas P."/>
            <person name="Parkhill J."/>
            <person name="Rea M.C."/>
            <person name="O'Sullivan O."/>
            <person name="Ritari J."/>
            <person name="Douillard F.P."/>
            <person name="Paul Ross R."/>
            <person name="Yang R."/>
            <person name="Briner A.E."/>
            <person name="Felis G.E."/>
            <person name="de Vos W.M."/>
            <person name="Barrangou R."/>
            <person name="Klaenhammer T.R."/>
            <person name="Caufield P.W."/>
            <person name="Cui Y."/>
            <person name="Zhang H."/>
            <person name="O'Toole P.W."/>
        </authorList>
    </citation>
    <scope>NUCLEOTIDE SEQUENCE [LARGE SCALE GENOMIC DNA]</scope>
    <source>
        <strain evidence="7 8">DSM 19971</strain>
    </source>
</reference>
<dbReference type="EMBL" id="AZEG01000009">
    <property type="protein sequence ID" value="KRL37754.1"/>
    <property type="molecule type" value="Genomic_DNA"/>
</dbReference>
<evidence type="ECO:0000256" key="3">
    <source>
        <dbReference type="ARBA" id="ARBA00023157"/>
    </source>
</evidence>
<dbReference type="PANTHER" id="PTHR30111:SF1">
    <property type="entry name" value="33 KDA CHAPERONIN"/>
    <property type="match status" value="1"/>
</dbReference>
<keyword evidence="8" id="KW-1185">Reference proteome</keyword>
<dbReference type="PIRSF" id="PIRSF005261">
    <property type="entry name" value="Heat_shock_Hsp33"/>
    <property type="match status" value="1"/>
</dbReference>
<name>A0A0R1Q611_9LACO</name>
<sequence>MKDYLVKSLAYEDQLRIYAVDVSQTVQEAQKIHNTWSAATAALGRTIAATSMLSAASLKGKERMTVRIMGDGPAGAIVVDGNALGQIKGYLQNPQVHFPLKNKNKIDVKDAVGSKGFLSVTKDLGLKTPFTGQVPLVSGELGEDFTYYLAKSEQIPSAVGLSVVMDDNNSVKAAGGFMIQVLPKASNDVIKLLEKKLSTLPSLAELMSQNMSPEEIIFKFCGKENVKLLDKVPVSYSCDCSKERFAQSLSSIAPRDLETMIKEDHGAEAVCHFCGKKYYFSEDELKTLHLKQIN</sequence>
<keyword evidence="3 6" id="KW-1015">Disulfide bond</keyword>
<comment type="subcellular location">
    <subcellularLocation>
        <location evidence="6">Cytoplasm</location>
    </subcellularLocation>
</comment>
<evidence type="ECO:0000256" key="6">
    <source>
        <dbReference type="HAMAP-Rule" id="MF_00117"/>
    </source>
</evidence>
<dbReference type="NCBIfam" id="NF001033">
    <property type="entry name" value="PRK00114.1"/>
    <property type="match status" value="1"/>
</dbReference>
<keyword evidence="5 6" id="KW-0676">Redox-active center</keyword>
<dbReference type="GO" id="GO:0042026">
    <property type="term" value="P:protein refolding"/>
    <property type="evidence" value="ECO:0007669"/>
    <property type="project" value="TreeGrafter"/>
</dbReference>
<evidence type="ECO:0000256" key="4">
    <source>
        <dbReference type="ARBA" id="ARBA00023186"/>
    </source>
</evidence>
<dbReference type="Gene3D" id="3.55.30.10">
    <property type="entry name" value="Hsp33 domain"/>
    <property type="match status" value="1"/>
</dbReference>
<gene>
    <name evidence="6" type="primary">hslO</name>
    <name evidence="7" type="ORF">FD20_GL002596</name>
</gene>
<dbReference type="RefSeq" id="WP_057736799.1">
    <property type="nucleotide sequence ID" value="NZ_AZEG01000009.1"/>
</dbReference>
<dbReference type="PATRIC" id="fig|1423812.3.peg.2755"/>
<dbReference type="Pfam" id="PF01430">
    <property type="entry name" value="HSP33"/>
    <property type="match status" value="1"/>
</dbReference>
<comment type="function">
    <text evidence="6">Redox regulated molecular chaperone. Protects both thermally unfolding and oxidatively damaged proteins from irreversible aggregation. Plays an important role in the bacterial defense system toward oxidative stress.</text>
</comment>
<dbReference type="STRING" id="1423812.FD20_GL002596"/>
<dbReference type="Gene3D" id="3.90.1280.10">
    <property type="entry name" value="HSP33 redox switch-like"/>
    <property type="match status" value="1"/>
</dbReference>
<dbReference type="Proteomes" id="UP000051155">
    <property type="component" value="Unassembled WGS sequence"/>
</dbReference>
<comment type="caution">
    <text evidence="7">The sequence shown here is derived from an EMBL/GenBank/DDBJ whole genome shotgun (WGS) entry which is preliminary data.</text>
</comment>
<dbReference type="SUPFAM" id="SSF118352">
    <property type="entry name" value="HSP33 redox switch-like"/>
    <property type="match status" value="1"/>
</dbReference>
<dbReference type="InterPro" id="IPR016154">
    <property type="entry name" value="Heat_shock_Hsp33_C"/>
</dbReference>
<dbReference type="PANTHER" id="PTHR30111">
    <property type="entry name" value="33 KDA CHAPERONIN"/>
    <property type="match status" value="1"/>
</dbReference>
<dbReference type="SUPFAM" id="SSF64397">
    <property type="entry name" value="Hsp33 domain"/>
    <property type="match status" value="1"/>
</dbReference>
<protein>
    <recommendedName>
        <fullName evidence="6">33 kDa chaperonin</fullName>
    </recommendedName>
    <alternativeName>
        <fullName evidence="6">Heat shock protein 33 homolog</fullName>
        <shortName evidence="6">HSP33</shortName>
    </alternativeName>
</protein>
<evidence type="ECO:0000256" key="1">
    <source>
        <dbReference type="ARBA" id="ARBA00022490"/>
    </source>
</evidence>
<comment type="PTM">
    <text evidence="6">Under oxidizing conditions two disulfide bonds are formed involving the reactive cysteines. Under reducing conditions zinc is bound to the reactive cysteines and the protein is inactive.</text>
</comment>
<keyword evidence="1 6" id="KW-0963">Cytoplasm</keyword>
<evidence type="ECO:0000256" key="2">
    <source>
        <dbReference type="ARBA" id="ARBA00022833"/>
    </source>
</evidence>
<dbReference type="InterPro" id="IPR016153">
    <property type="entry name" value="Heat_shock_Hsp33_N"/>
</dbReference>
<proteinExistence type="inferred from homology"/>
<organism evidence="7 8">
    <name type="scientific">Liquorilactobacillus uvarum DSM 19971</name>
    <dbReference type="NCBI Taxonomy" id="1423812"/>
    <lineage>
        <taxon>Bacteria</taxon>
        <taxon>Bacillati</taxon>
        <taxon>Bacillota</taxon>
        <taxon>Bacilli</taxon>
        <taxon>Lactobacillales</taxon>
        <taxon>Lactobacillaceae</taxon>
        <taxon>Liquorilactobacillus</taxon>
    </lineage>
</organism>
<feature type="disulfide bond" description="Redox-active" evidence="6">
    <location>
        <begin position="238"/>
        <end position="240"/>
    </location>
</feature>
<dbReference type="GO" id="GO:0044183">
    <property type="term" value="F:protein folding chaperone"/>
    <property type="evidence" value="ECO:0007669"/>
    <property type="project" value="TreeGrafter"/>
</dbReference>
<accession>A0A0R1Q611</accession>
<dbReference type="AlphaFoldDB" id="A0A0R1Q611"/>
<keyword evidence="2 6" id="KW-0862">Zinc</keyword>